<proteinExistence type="predicted"/>
<protein>
    <submittedName>
        <fullName evidence="1">Uncharacterized protein</fullName>
    </submittedName>
</protein>
<sequence length="48" mass="5433">MVTIESEIKLNTNVMDSILGRKLVMDSILGRKLVSNCKDYSEVENKAF</sequence>
<accession>A0A1R3H4K4</accession>
<evidence type="ECO:0000313" key="2">
    <source>
        <dbReference type="Proteomes" id="UP000188268"/>
    </source>
</evidence>
<dbReference type="Proteomes" id="UP000188268">
    <property type="component" value="Unassembled WGS sequence"/>
</dbReference>
<comment type="caution">
    <text evidence="1">The sequence shown here is derived from an EMBL/GenBank/DDBJ whole genome shotgun (WGS) entry which is preliminary data.</text>
</comment>
<dbReference type="AlphaFoldDB" id="A0A1R3H4K4"/>
<keyword evidence="2" id="KW-1185">Reference proteome</keyword>
<evidence type="ECO:0000313" key="1">
    <source>
        <dbReference type="EMBL" id="OMO65263.1"/>
    </source>
</evidence>
<organism evidence="1 2">
    <name type="scientific">Corchorus capsularis</name>
    <name type="common">Jute</name>
    <dbReference type="NCBI Taxonomy" id="210143"/>
    <lineage>
        <taxon>Eukaryota</taxon>
        <taxon>Viridiplantae</taxon>
        <taxon>Streptophyta</taxon>
        <taxon>Embryophyta</taxon>
        <taxon>Tracheophyta</taxon>
        <taxon>Spermatophyta</taxon>
        <taxon>Magnoliopsida</taxon>
        <taxon>eudicotyledons</taxon>
        <taxon>Gunneridae</taxon>
        <taxon>Pentapetalae</taxon>
        <taxon>rosids</taxon>
        <taxon>malvids</taxon>
        <taxon>Malvales</taxon>
        <taxon>Malvaceae</taxon>
        <taxon>Grewioideae</taxon>
        <taxon>Apeibeae</taxon>
        <taxon>Corchorus</taxon>
    </lineage>
</organism>
<dbReference type="Gramene" id="OMO65263">
    <property type="protein sequence ID" value="OMO65263"/>
    <property type="gene ID" value="CCACVL1_21575"/>
</dbReference>
<reference evidence="1 2" key="1">
    <citation type="submission" date="2013-09" db="EMBL/GenBank/DDBJ databases">
        <title>Corchorus capsularis genome sequencing.</title>
        <authorList>
            <person name="Alam M."/>
            <person name="Haque M.S."/>
            <person name="Islam M.S."/>
            <person name="Emdad E.M."/>
            <person name="Islam M.M."/>
            <person name="Ahmed B."/>
            <person name="Halim A."/>
            <person name="Hossen Q.M.M."/>
            <person name="Hossain M.Z."/>
            <person name="Ahmed R."/>
            <person name="Khan M.M."/>
            <person name="Islam R."/>
            <person name="Rashid M.M."/>
            <person name="Khan S.A."/>
            <person name="Rahman M.S."/>
            <person name="Alam M."/>
        </authorList>
    </citation>
    <scope>NUCLEOTIDE SEQUENCE [LARGE SCALE GENOMIC DNA]</scope>
    <source>
        <strain evidence="2">cv. CVL-1</strain>
        <tissue evidence="1">Whole seedling</tissue>
    </source>
</reference>
<dbReference type="EMBL" id="AWWV01012658">
    <property type="protein sequence ID" value="OMO65263.1"/>
    <property type="molecule type" value="Genomic_DNA"/>
</dbReference>
<name>A0A1R3H4K4_COCAP</name>
<gene>
    <name evidence="1" type="ORF">CCACVL1_21575</name>
</gene>